<dbReference type="OMA" id="MEVHYET"/>
<feature type="transmembrane region" description="Helical" evidence="8">
    <location>
        <begin position="12"/>
        <end position="28"/>
    </location>
</feature>
<evidence type="ECO:0000256" key="5">
    <source>
        <dbReference type="ARBA" id="ARBA00022989"/>
    </source>
</evidence>
<reference evidence="11 12" key="1">
    <citation type="submission" date="2014-11" db="EMBL/GenBank/DDBJ databases">
        <authorList>
            <person name="Zhu J."/>
            <person name="Qi W."/>
            <person name="Song R."/>
        </authorList>
    </citation>
    <scope>NUCLEOTIDE SEQUENCE [LARGE SCALE GENOMIC DNA]</scope>
</reference>
<keyword evidence="3 8" id="KW-0812">Transmembrane</keyword>
<comment type="similarity">
    <text evidence="2">Belongs to the lipase maturation factor family.</text>
</comment>
<evidence type="ECO:0000256" key="2">
    <source>
        <dbReference type="ARBA" id="ARBA00005512"/>
    </source>
</evidence>
<dbReference type="InParanoid" id="A0A0G4GS17"/>
<feature type="transmembrane region" description="Helical" evidence="8">
    <location>
        <begin position="173"/>
        <end position="194"/>
    </location>
</feature>
<evidence type="ECO:0000256" key="7">
    <source>
        <dbReference type="SAM" id="MobiDB-lite"/>
    </source>
</evidence>
<protein>
    <recommendedName>
        <fullName evidence="13">Lipase maturation factor</fullName>
    </recommendedName>
</protein>
<feature type="domain" description="Lipase maturation factor 1/2 C-terminal" evidence="10">
    <location>
        <begin position="422"/>
        <end position="547"/>
    </location>
</feature>
<accession>A0A0G4GS17</accession>
<feature type="compositionally biased region" description="Basic and acidic residues" evidence="7">
    <location>
        <begin position="555"/>
        <end position="565"/>
    </location>
</feature>
<feature type="transmembrane region" description="Helical" evidence="8">
    <location>
        <begin position="318"/>
        <end position="336"/>
    </location>
</feature>
<feature type="transmembrane region" description="Helical" evidence="8">
    <location>
        <begin position="96"/>
        <end position="113"/>
    </location>
</feature>
<feature type="compositionally biased region" description="Low complexity" evidence="7">
    <location>
        <begin position="656"/>
        <end position="673"/>
    </location>
</feature>
<comment type="subcellular location">
    <subcellularLocation>
        <location evidence="1">Endoplasmic reticulum membrane</location>
        <topology evidence="1">Multi-pass membrane protein</topology>
    </subcellularLocation>
</comment>
<organism evidence="11 12">
    <name type="scientific">Vitrella brassicaformis (strain CCMP3155)</name>
    <dbReference type="NCBI Taxonomy" id="1169540"/>
    <lineage>
        <taxon>Eukaryota</taxon>
        <taxon>Sar</taxon>
        <taxon>Alveolata</taxon>
        <taxon>Colpodellida</taxon>
        <taxon>Vitrellaceae</taxon>
        <taxon>Vitrella</taxon>
    </lineage>
</organism>
<feature type="transmembrane region" description="Helical" evidence="8">
    <location>
        <begin position="363"/>
        <end position="396"/>
    </location>
</feature>
<keyword evidence="5 8" id="KW-1133">Transmembrane helix</keyword>
<dbReference type="PhylomeDB" id="A0A0G4GS17"/>
<evidence type="ECO:0000313" key="11">
    <source>
        <dbReference type="EMBL" id="CEM33420.1"/>
    </source>
</evidence>
<name>A0A0G4GS17_VITBC</name>
<dbReference type="InterPro" id="IPR009613">
    <property type="entry name" value="LMF"/>
</dbReference>
<proteinExistence type="inferred from homology"/>
<dbReference type="VEuPathDB" id="CryptoDB:Vbra_18554"/>
<dbReference type="AlphaFoldDB" id="A0A0G4GS17"/>
<dbReference type="GO" id="GO:0051604">
    <property type="term" value="P:protein maturation"/>
    <property type="evidence" value="ECO:0007669"/>
    <property type="project" value="InterPro"/>
</dbReference>
<dbReference type="EMBL" id="CDMY01000781">
    <property type="protein sequence ID" value="CEM33420.1"/>
    <property type="molecule type" value="Genomic_DNA"/>
</dbReference>
<evidence type="ECO:0000259" key="10">
    <source>
        <dbReference type="Pfam" id="PF25179"/>
    </source>
</evidence>
<gene>
    <name evidence="11" type="ORF">Vbra_18554</name>
</gene>
<evidence type="ECO:0000256" key="8">
    <source>
        <dbReference type="SAM" id="Phobius"/>
    </source>
</evidence>
<dbReference type="Pfam" id="PF25179">
    <property type="entry name" value="LMF1_C"/>
    <property type="match status" value="1"/>
</dbReference>
<evidence type="ECO:0000256" key="3">
    <source>
        <dbReference type="ARBA" id="ARBA00022692"/>
    </source>
</evidence>
<feature type="domain" description="Lipase maturation factor 1/2 N-terminal" evidence="9">
    <location>
        <begin position="211"/>
        <end position="337"/>
    </location>
</feature>
<dbReference type="Pfam" id="PF06762">
    <property type="entry name" value="LMF1"/>
    <property type="match status" value="1"/>
</dbReference>
<sequence>MLASFSPVDVLIEYGHAVVNLIAFVAFWRQAMPLISKHGLLPVTRTLRDMSRSSTGRRFSASASSSEVQPERRRVRWKQVRQYPTLCWWFYKDHHIHLMCAAGCIGGVLLLLLPCPHRLYGTTDISLFAAAVGVAWVRAGIWLLMGVVYLSLQNVSGPFLALQMDANLIEMNCLIALHSMLLATHVLSCTLLPIQSLLGGWPLMGRILTFVVDFRLSHHMRWLIFRVMLACGMCKWYGSPMWKSLTAMTAHYETQPLPNCVSWYVHMAPEWWHKVETAMSLVIEIMIPFLVYAPWYLSRLVAFVGFVQLTVMINTTGNYGHLGIMTIVQCLPILYADEWPLSLLTARVQLPSSRPSGPLAVPAWVAVVFGVLCAVVWVCLLAVVYVLWAVSTVPLLQSFKGRVRMPPSRLVDLYSYLRRYKVCNYYAKFGSMNAERLELIVQGQREGCREWLPYEFKFKPCNPFTAPRFAFFYIHRFDWRLWFLPLEWQRARSRRTQCDVPDWYEAFIHGLTLNDPTTLSLIHNNPFPDEAPAKIRTLVVKFSFTPPLTAAAAAADRDTETDTQERPTSPPTLSQQSTGEDDSMGVRRRAAAGAAVAAVSDGTRGFSQEEQVGEGRGGKSVWRFLRCCARGRRVRWWVTRPVGVYHYYDRGRPDHSNSSSNESSEGSSDSWLL</sequence>
<keyword evidence="6 8" id="KW-0472">Membrane</keyword>
<dbReference type="InterPro" id="IPR057433">
    <property type="entry name" value="LMF1/2_C"/>
</dbReference>
<keyword evidence="12" id="KW-1185">Reference proteome</keyword>
<feature type="transmembrane region" description="Helical" evidence="8">
    <location>
        <begin position="277"/>
        <end position="297"/>
    </location>
</feature>
<feature type="transmembrane region" description="Helical" evidence="8">
    <location>
        <begin position="125"/>
        <end position="152"/>
    </location>
</feature>
<evidence type="ECO:0000259" key="9">
    <source>
        <dbReference type="Pfam" id="PF06762"/>
    </source>
</evidence>
<evidence type="ECO:0000313" key="12">
    <source>
        <dbReference type="Proteomes" id="UP000041254"/>
    </source>
</evidence>
<feature type="region of interest" description="Disordered" evidence="7">
    <location>
        <begin position="553"/>
        <end position="591"/>
    </location>
</feature>
<evidence type="ECO:0000256" key="4">
    <source>
        <dbReference type="ARBA" id="ARBA00022824"/>
    </source>
</evidence>
<evidence type="ECO:0000256" key="1">
    <source>
        <dbReference type="ARBA" id="ARBA00004477"/>
    </source>
</evidence>
<dbReference type="Proteomes" id="UP000041254">
    <property type="component" value="Unassembled WGS sequence"/>
</dbReference>
<evidence type="ECO:0000256" key="6">
    <source>
        <dbReference type="ARBA" id="ARBA00023136"/>
    </source>
</evidence>
<dbReference type="PANTHER" id="PTHR14463">
    <property type="entry name" value="LIPASE MATURATION FACTOR"/>
    <property type="match status" value="1"/>
</dbReference>
<dbReference type="GO" id="GO:0005789">
    <property type="term" value="C:endoplasmic reticulum membrane"/>
    <property type="evidence" value="ECO:0007669"/>
    <property type="project" value="UniProtKB-SubCell"/>
</dbReference>
<dbReference type="InterPro" id="IPR057434">
    <property type="entry name" value="LMF1/2_N"/>
</dbReference>
<evidence type="ECO:0008006" key="13">
    <source>
        <dbReference type="Google" id="ProtNLM"/>
    </source>
</evidence>
<dbReference type="OrthoDB" id="434126at2759"/>
<dbReference type="STRING" id="1169540.A0A0G4GS17"/>
<keyword evidence="4" id="KW-0256">Endoplasmic reticulum</keyword>
<feature type="region of interest" description="Disordered" evidence="7">
    <location>
        <begin position="648"/>
        <end position="673"/>
    </location>
</feature>